<sequence length="228" mass="26114">MNARRKKTPPFPIGDVTHEQHRKLFFYMFNRIANHDSSIRVELDDKDMSYAKDFAKRIVKEKMKEKVHQFDGNNEIPRWVVGVLGEVALGKYLGVKIHDDSIGDTKEFTVPDLFDPLGLMCGVKTFRIGNFPLTNRIRKKNGFSTQSYPQIFISIDIYNQCAFIHGLASVVTLLKNEADLTNNRFVKDKTALKRKTAFTHLSALEPFADLSSLKELVNGRTHTHKMVN</sequence>
<protein>
    <submittedName>
        <fullName evidence="1">Uncharacterized protein</fullName>
    </submittedName>
</protein>
<dbReference type="AlphaFoldDB" id="A0A0B5AYM6"/>
<evidence type="ECO:0000313" key="2">
    <source>
        <dbReference type="Proteomes" id="UP000031449"/>
    </source>
</evidence>
<organism evidence="1 2">
    <name type="scientific">Jeotgalibacillus malaysiensis</name>
    <dbReference type="NCBI Taxonomy" id="1508404"/>
    <lineage>
        <taxon>Bacteria</taxon>
        <taxon>Bacillati</taxon>
        <taxon>Bacillota</taxon>
        <taxon>Bacilli</taxon>
        <taxon>Bacillales</taxon>
        <taxon>Caryophanaceae</taxon>
        <taxon>Jeotgalibacillus</taxon>
    </lineage>
</organism>
<accession>A0A0B5AYM6</accession>
<keyword evidence="2" id="KW-1185">Reference proteome</keyword>
<evidence type="ECO:0000313" key="1">
    <source>
        <dbReference type="EMBL" id="AJD93618.1"/>
    </source>
</evidence>
<gene>
    <name evidence="1" type="ORF">JMA_43010</name>
</gene>
<proteinExistence type="predicted"/>
<dbReference type="Proteomes" id="UP000031449">
    <property type="component" value="Plasmid unnamed"/>
</dbReference>
<keyword evidence="1" id="KW-0614">Plasmid</keyword>
<name>A0A0B5AYM6_9BACL</name>
<dbReference type="EMBL" id="CP009417">
    <property type="protein sequence ID" value="AJD93618.1"/>
    <property type="molecule type" value="Genomic_DNA"/>
</dbReference>
<reference evidence="1 2" key="1">
    <citation type="submission" date="2014-08" db="EMBL/GenBank/DDBJ databases">
        <title>Complete genome of a marine bacteria Jeotgalibacillus malaysiensis.</title>
        <authorList>
            <person name="Yaakop A.S."/>
            <person name="Chan K.-G."/>
            <person name="Goh K.M."/>
        </authorList>
    </citation>
    <scope>NUCLEOTIDE SEQUENCE [LARGE SCALE GENOMIC DNA]</scope>
    <source>
        <strain evidence="1 2">D5</strain>
        <plasmid evidence="2">Plasmid</plasmid>
    </source>
</reference>
<dbReference type="HOGENOM" id="CLU_1287413_0_0_9"/>
<dbReference type="KEGG" id="jeo:JMA_43010"/>
<dbReference type="BioCyc" id="JESP1508404:G14D9-13624-MONOMER"/>
<geneLocation type="plasmid" evidence="2"/>